<keyword evidence="7" id="KW-0418">Kinase</keyword>
<keyword evidence="6" id="KW-0598">Phosphotransferase system</keyword>
<organism evidence="9 10">
    <name type="scientific">Desulfuromonas acetoxidans (strain DSM 684 / 11070)</name>
    <dbReference type="NCBI Taxonomy" id="281689"/>
    <lineage>
        <taxon>Bacteria</taxon>
        <taxon>Pseudomonadati</taxon>
        <taxon>Thermodesulfobacteriota</taxon>
        <taxon>Desulfuromonadia</taxon>
        <taxon>Desulfuromonadales</taxon>
        <taxon>Desulfuromonadaceae</taxon>
        <taxon>Desulfuromonas</taxon>
    </lineage>
</organism>
<dbReference type="TCDB" id="4.A.6.1.21">
    <property type="family name" value="the pts mannose-fructose-sorbose (man) family"/>
</dbReference>
<keyword evidence="4" id="KW-0762">Sugar transport</keyword>
<comment type="subcellular location">
    <subcellularLocation>
        <location evidence="1">Cytoplasm</location>
    </subcellularLocation>
</comment>
<reference evidence="9" key="2">
    <citation type="submission" date="2006-05" db="EMBL/GenBank/DDBJ databases">
        <title>Sequencing of the draft genome and assembly of Desulfuromonas acetoxidans DSM 684.</title>
        <authorList>
            <consortium name="US DOE Joint Genome Institute (JGI-PGF)"/>
            <person name="Copeland A."/>
            <person name="Lucas S."/>
            <person name="Lapidus A."/>
            <person name="Barry K."/>
            <person name="Detter J.C."/>
            <person name="Glavina del Rio T."/>
            <person name="Hammon N."/>
            <person name="Israni S."/>
            <person name="Dalin E."/>
            <person name="Tice H."/>
            <person name="Bruce D."/>
            <person name="Pitluck S."/>
            <person name="Richardson P."/>
        </authorList>
    </citation>
    <scope>NUCLEOTIDE SEQUENCE [LARGE SCALE GENOMIC DNA]</scope>
    <source>
        <strain evidence="9">DSM 684</strain>
    </source>
</reference>
<dbReference type="PROSITE" id="PS51101">
    <property type="entry name" value="PTS_EIIB_TYPE_4"/>
    <property type="match status" value="1"/>
</dbReference>
<dbReference type="Gene3D" id="3.40.35.10">
    <property type="entry name" value="Phosphotransferase system, sorbose subfamily IIB component"/>
    <property type="match status" value="1"/>
</dbReference>
<dbReference type="Proteomes" id="UP000005695">
    <property type="component" value="Unassembled WGS sequence"/>
</dbReference>
<dbReference type="GO" id="GO:0008982">
    <property type="term" value="F:protein-N(PI)-phosphohistidine-sugar phosphotransferase activity"/>
    <property type="evidence" value="ECO:0007669"/>
    <property type="project" value="InterPro"/>
</dbReference>
<dbReference type="GO" id="GO:0016301">
    <property type="term" value="F:kinase activity"/>
    <property type="evidence" value="ECO:0007669"/>
    <property type="project" value="UniProtKB-KW"/>
</dbReference>
<dbReference type="InterPro" id="IPR036667">
    <property type="entry name" value="PTS_IIB_sorbose-sp_sf"/>
</dbReference>
<keyword evidence="2" id="KW-0813">Transport</keyword>
<accession>Q1K315</accession>
<gene>
    <name evidence="9" type="ORF">Dace_1967</name>
</gene>
<evidence type="ECO:0000256" key="4">
    <source>
        <dbReference type="ARBA" id="ARBA00022597"/>
    </source>
</evidence>
<comment type="caution">
    <text evidence="9">The sequence shown here is derived from an EMBL/GenBank/DDBJ whole genome shotgun (WGS) entry which is preliminary data.</text>
</comment>
<reference evidence="9" key="1">
    <citation type="submission" date="2006-05" db="EMBL/GenBank/DDBJ databases">
        <title>Annotation of the draft genome assembly of Desulfuromonas acetoxidans DSM 684.</title>
        <authorList>
            <consortium name="US DOE Joint Genome Institute (JGI-ORNL)"/>
            <person name="Larimer F."/>
            <person name="Land M."/>
            <person name="Hauser L."/>
        </authorList>
    </citation>
    <scope>NUCLEOTIDE SEQUENCE [LARGE SCALE GENOMIC DNA]</scope>
    <source>
        <strain evidence="9">DSM 684</strain>
    </source>
</reference>
<dbReference type="GO" id="GO:0009401">
    <property type="term" value="P:phosphoenolpyruvate-dependent sugar phosphotransferase system"/>
    <property type="evidence" value="ECO:0007669"/>
    <property type="project" value="UniProtKB-KW"/>
</dbReference>
<evidence type="ECO:0000313" key="9">
    <source>
        <dbReference type="EMBL" id="EAT16716.1"/>
    </source>
</evidence>
<keyword evidence="5" id="KW-0808">Transferase</keyword>
<dbReference type="OrthoDB" id="9788818at2"/>
<dbReference type="AlphaFoldDB" id="Q1K315"/>
<dbReference type="Pfam" id="PF03830">
    <property type="entry name" value="PTSIIB_sorb"/>
    <property type="match status" value="1"/>
</dbReference>
<dbReference type="SUPFAM" id="SSF52728">
    <property type="entry name" value="PTS IIb component"/>
    <property type="match status" value="1"/>
</dbReference>
<evidence type="ECO:0000256" key="6">
    <source>
        <dbReference type="ARBA" id="ARBA00022683"/>
    </source>
</evidence>
<dbReference type="GO" id="GO:0005737">
    <property type="term" value="C:cytoplasm"/>
    <property type="evidence" value="ECO:0007669"/>
    <property type="project" value="UniProtKB-SubCell"/>
</dbReference>
<dbReference type="InterPro" id="IPR004720">
    <property type="entry name" value="PTS_IIB_sorbose-sp"/>
</dbReference>
<evidence type="ECO:0000256" key="5">
    <source>
        <dbReference type="ARBA" id="ARBA00022679"/>
    </source>
</evidence>
<proteinExistence type="predicted"/>
<evidence type="ECO:0000259" key="8">
    <source>
        <dbReference type="PROSITE" id="PS51101"/>
    </source>
</evidence>
<name>Q1K315_DESA6</name>
<feature type="domain" description="PTS EIIB type-4" evidence="8">
    <location>
        <begin position="1"/>
        <end position="162"/>
    </location>
</feature>
<keyword evidence="3" id="KW-0963">Cytoplasm</keyword>
<dbReference type="EMBL" id="AAEW02000003">
    <property type="protein sequence ID" value="EAT16716.1"/>
    <property type="molecule type" value="Genomic_DNA"/>
</dbReference>
<evidence type="ECO:0000313" key="10">
    <source>
        <dbReference type="Proteomes" id="UP000005695"/>
    </source>
</evidence>
<evidence type="ECO:0000256" key="7">
    <source>
        <dbReference type="ARBA" id="ARBA00022777"/>
    </source>
</evidence>
<dbReference type="RefSeq" id="WP_005998126.1">
    <property type="nucleotide sequence ID" value="NZ_AAEW02000003.1"/>
</dbReference>
<evidence type="ECO:0000256" key="3">
    <source>
        <dbReference type="ARBA" id="ARBA00022490"/>
    </source>
</evidence>
<protein>
    <submittedName>
        <fullName evidence="9">PTS system sorbose subfamily IIB component</fullName>
    </submittedName>
</protein>
<evidence type="ECO:0000256" key="1">
    <source>
        <dbReference type="ARBA" id="ARBA00004496"/>
    </source>
</evidence>
<evidence type="ECO:0000256" key="2">
    <source>
        <dbReference type="ARBA" id="ARBA00022448"/>
    </source>
</evidence>
<keyword evidence="10" id="KW-1185">Reference proteome</keyword>
<sequence length="162" mass="18098">MSIVLARVDNRLIHGQVLEAWVPHVQADCLIVVDDVVAQDPFRKQLMVAVVPGELDVEVCSHAEVDQLCSAHLLDSRNVIVLFSTPQDALQAYREGIHFTRLNLGNMHAQEGKRCLSRTLFVGPEDQDDLNALCQLGVMISAQCIPTDRAMRWDCHDEELKG</sequence>